<proteinExistence type="predicted"/>
<comment type="caution">
    <text evidence="2">The sequence shown here is derived from an EMBL/GenBank/DDBJ whole genome shotgun (WGS) entry which is preliminary data.</text>
</comment>
<protein>
    <submittedName>
        <fullName evidence="2">Uncharacterized protein</fullName>
    </submittedName>
</protein>
<gene>
    <name evidence="2" type="ORF">TrLO_g3074</name>
</gene>
<feature type="region of interest" description="Disordered" evidence="1">
    <location>
        <begin position="39"/>
        <end position="85"/>
    </location>
</feature>
<dbReference type="EMBL" id="BRXW01000087">
    <property type="protein sequence ID" value="GMI05434.1"/>
    <property type="molecule type" value="Genomic_DNA"/>
</dbReference>
<name>A0A9W7F992_9STRA</name>
<dbReference type="Proteomes" id="UP001165122">
    <property type="component" value="Unassembled WGS sequence"/>
</dbReference>
<dbReference type="AlphaFoldDB" id="A0A9W7F992"/>
<accession>A0A9W7F992</accession>
<reference evidence="3" key="1">
    <citation type="journal article" date="2023" name="Commun. Biol.">
        <title>Genome analysis of Parmales, the sister group of diatoms, reveals the evolutionary specialization of diatoms from phago-mixotrophs to photoautotrophs.</title>
        <authorList>
            <person name="Ban H."/>
            <person name="Sato S."/>
            <person name="Yoshikawa S."/>
            <person name="Yamada K."/>
            <person name="Nakamura Y."/>
            <person name="Ichinomiya M."/>
            <person name="Sato N."/>
            <person name="Blanc-Mathieu R."/>
            <person name="Endo H."/>
            <person name="Kuwata A."/>
            <person name="Ogata H."/>
        </authorList>
    </citation>
    <scope>NUCLEOTIDE SEQUENCE [LARGE SCALE GENOMIC DNA]</scope>
    <source>
        <strain evidence="3">NIES 3700</strain>
    </source>
</reference>
<keyword evidence="3" id="KW-1185">Reference proteome</keyword>
<feature type="compositionally biased region" description="Polar residues" evidence="1">
    <location>
        <begin position="73"/>
        <end position="85"/>
    </location>
</feature>
<evidence type="ECO:0000313" key="2">
    <source>
        <dbReference type="EMBL" id="GMI05434.1"/>
    </source>
</evidence>
<evidence type="ECO:0000256" key="1">
    <source>
        <dbReference type="SAM" id="MobiDB-lite"/>
    </source>
</evidence>
<evidence type="ECO:0000313" key="3">
    <source>
        <dbReference type="Proteomes" id="UP001165122"/>
    </source>
</evidence>
<organism evidence="2 3">
    <name type="scientific">Triparma laevis f. longispina</name>
    <dbReference type="NCBI Taxonomy" id="1714387"/>
    <lineage>
        <taxon>Eukaryota</taxon>
        <taxon>Sar</taxon>
        <taxon>Stramenopiles</taxon>
        <taxon>Ochrophyta</taxon>
        <taxon>Bolidophyceae</taxon>
        <taxon>Parmales</taxon>
        <taxon>Triparmaceae</taxon>
        <taxon>Triparma</taxon>
    </lineage>
</organism>
<sequence length="85" mass="9090">MKLEAIVAIKQEEGANDAVIKSDEVKIEALVAIKQEEGATEEGANDVVIPSLMEGDPVPKKKKRPKPSASPLVTHSSTQKVAKEN</sequence>